<accession>A0A6N2SUR4</accession>
<dbReference type="EMBL" id="CACRSK010000003">
    <property type="protein sequence ID" value="VYS96769.1"/>
    <property type="molecule type" value="Genomic_DNA"/>
</dbReference>
<gene>
    <name evidence="2" type="ORF">CULFYP111_01058</name>
</gene>
<feature type="coiled-coil region" evidence="1">
    <location>
        <begin position="18"/>
        <end position="65"/>
    </location>
</feature>
<proteinExistence type="predicted"/>
<reference evidence="2" key="1">
    <citation type="submission" date="2019-11" db="EMBL/GenBank/DDBJ databases">
        <authorList>
            <person name="Feng L."/>
        </authorList>
    </citation>
    <scope>NUCLEOTIDE SEQUENCE</scope>
    <source>
        <strain evidence="2">CUreolyticusLFYP111</strain>
    </source>
</reference>
<dbReference type="RefSeq" id="WP_156847409.1">
    <property type="nucleotide sequence ID" value="NZ_CACRSK010000003.1"/>
</dbReference>
<sequence>MNDFFDDLKNIKKDMLKNEAFKQNAKETAEKIKSEDDEFKVEFDKESIKQRAKRLQDEFLEYTKDENIKKI</sequence>
<organism evidence="2">
    <name type="scientific">Campylobacter ureolyticus</name>
    <dbReference type="NCBI Taxonomy" id="827"/>
    <lineage>
        <taxon>Bacteria</taxon>
        <taxon>Pseudomonadati</taxon>
        <taxon>Campylobacterota</taxon>
        <taxon>Epsilonproteobacteria</taxon>
        <taxon>Campylobacterales</taxon>
        <taxon>Campylobacteraceae</taxon>
        <taxon>Campylobacter</taxon>
    </lineage>
</organism>
<protein>
    <submittedName>
        <fullName evidence="2">Uncharacterized protein</fullName>
    </submittedName>
</protein>
<evidence type="ECO:0000313" key="2">
    <source>
        <dbReference type="EMBL" id="VYS96769.1"/>
    </source>
</evidence>
<dbReference type="AlphaFoldDB" id="A0A6N2SUR4"/>
<keyword evidence="1" id="KW-0175">Coiled coil</keyword>
<evidence type="ECO:0000256" key="1">
    <source>
        <dbReference type="SAM" id="Coils"/>
    </source>
</evidence>
<name>A0A6N2SUR4_9BACT</name>